<sequence>MTLARSNKFFKLSSKRRREHQIVEQHNKAIAIVEDLPLELKLMIFHDYLSHIPYPLLFKVTSGEIDGKMPFLLEKLIAKVFCENDYLICWWDCAETDTNLNFYANGWYSWYGIKTTWYRWKMFNYVIKRAGVMHAKLPFHRHGFPTRAICEIVPQHKLSTMSIVYNSTLDPH</sequence>
<organism evidence="1 2">
    <name type="scientific">Ambrosiozyma monospora</name>
    <name type="common">Yeast</name>
    <name type="synonym">Endomycopsis monosporus</name>
    <dbReference type="NCBI Taxonomy" id="43982"/>
    <lineage>
        <taxon>Eukaryota</taxon>
        <taxon>Fungi</taxon>
        <taxon>Dikarya</taxon>
        <taxon>Ascomycota</taxon>
        <taxon>Saccharomycotina</taxon>
        <taxon>Pichiomycetes</taxon>
        <taxon>Pichiales</taxon>
        <taxon>Pichiaceae</taxon>
        <taxon>Ambrosiozyma</taxon>
    </lineage>
</organism>
<evidence type="ECO:0000313" key="2">
    <source>
        <dbReference type="Proteomes" id="UP001165064"/>
    </source>
</evidence>
<keyword evidence="2" id="KW-1185">Reference proteome</keyword>
<reference evidence="1" key="1">
    <citation type="submission" date="2023-04" db="EMBL/GenBank/DDBJ databases">
        <title>Ambrosiozyma monospora NBRC 10751.</title>
        <authorList>
            <person name="Ichikawa N."/>
            <person name="Sato H."/>
            <person name="Tonouchi N."/>
        </authorList>
    </citation>
    <scope>NUCLEOTIDE SEQUENCE</scope>
    <source>
        <strain evidence="1">NBRC 10751</strain>
    </source>
</reference>
<gene>
    <name evidence="1" type="ORF">Amon02_000981700</name>
</gene>
<proteinExistence type="predicted"/>
<dbReference type="Proteomes" id="UP001165064">
    <property type="component" value="Unassembled WGS sequence"/>
</dbReference>
<comment type="caution">
    <text evidence="1">The sequence shown here is derived from an EMBL/GenBank/DDBJ whole genome shotgun (WGS) entry which is preliminary data.</text>
</comment>
<protein>
    <submittedName>
        <fullName evidence="1">Unnamed protein product</fullName>
    </submittedName>
</protein>
<dbReference type="EMBL" id="BSXS01009537">
    <property type="protein sequence ID" value="GME95784.1"/>
    <property type="molecule type" value="Genomic_DNA"/>
</dbReference>
<accession>A0ACB5TVF7</accession>
<evidence type="ECO:0000313" key="1">
    <source>
        <dbReference type="EMBL" id="GME95784.1"/>
    </source>
</evidence>
<name>A0ACB5TVF7_AMBMO</name>